<dbReference type="Pfam" id="PF00144">
    <property type="entry name" value="Beta-lactamase"/>
    <property type="match status" value="1"/>
</dbReference>
<sequence>MNRQEAMSRIERQFRSVIQRNRKLHNAYFLVHCEPLGIHLNMAEGTTRGQPSLPQQRYYIASISKLFTSVLTAMLAEEGKLTYEDPIHRYLPSELMHKLHVYKDTDYSTQIQIKHLLSHTSGLNDYFEDRPKQGPRMLDLFTSEPSREWTPQEVIQWSKEHLTSHFPPGQGIHYSDTGYHLLGLLIENITSIPLHEAFRRYLFEPLQLHHTHMAFYSTPAIEDAYPMADLYAGQTAITDYKSISMEYAGGALISTSENLLTFMKALTSGKLIAKDSFQRMQVWTKFRPGIDYGYGIVRFRTVPILFPARYNAWGAWGYSGTVMFYHPALDAYLIGSLNQLQSTAKAVRIMLKAIDVLLKCR</sequence>
<gene>
    <name evidence="2" type="ORF">PBLR_10251</name>
</gene>
<dbReference type="InterPro" id="IPR050491">
    <property type="entry name" value="AmpC-like"/>
</dbReference>
<evidence type="ECO:0000259" key="1">
    <source>
        <dbReference type="Pfam" id="PF00144"/>
    </source>
</evidence>
<dbReference type="InterPro" id="IPR001466">
    <property type="entry name" value="Beta-lactam-related"/>
</dbReference>
<accession>A0A383R5K6</accession>
<dbReference type="InterPro" id="IPR012338">
    <property type="entry name" value="Beta-lactam/transpept-like"/>
</dbReference>
<dbReference type="Proteomes" id="UP000304148">
    <property type="component" value="Chromosome"/>
</dbReference>
<evidence type="ECO:0000313" key="2">
    <source>
        <dbReference type="EMBL" id="SYX81832.1"/>
    </source>
</evidence>
<evidence type="ECO:0000313" key="3">
    <source>
        <dbReference type="Proteomes" id="UP000304148"/>
    </source>
</evidence>
<proteinExistence type="predicted"/>
<dbReference type="PANTHER" id="PTHR46825">
    <property type="entry name" value="D-ALANYL-D-ALANINE-CARBOXYPEPTIDASE/ENDOPEPTIDASE AMPH"/>
    <property type="match status" value="1"/>
</dbReference>
<dbReference type="Gene3D" id="3.40.710.10">
    <property type="entry name" value="DD-peptidase/beta-lactamase superfamily"/>
    <property type="match status" value="1"/>
</dbReference>
<feature type="domain" description="Beta-lactamase-related" evidence="1">
    <location>
        <begin position="17"/>
        <end position="343"/>
    </location>
</feature>
<protein>
    <submittedName>
        <fullName evidence="2">Beta-lactamase</fullName>
    </submittedName>
</protein>
<dbReference type="SUPFAM" id="SSF56601">
    <property type="entry name" value="beta-lactamase/transpeptidase-like"/>
    <property type="match status" value="1"/>
</dbReference>
<reference evidence="3" key="1">
    <citation type="submission" date="2018-08" db="EMBL/GenBank/DDBJ databases">
        <authorList>
            <person name="Chevrot R."/>
        </authorList>
    </citation>
    <scope>NUCLEOTIDE SEQUENCE [LARGE SCALE GENOMIC DNA]</scope>
</reference>
<dbReference type="EMBL" id="LS992241">
    <property type="protein sequence ID" value="SYX81832.1"/>
    <property type="molecule type" value="Genomic_DNA"/>
</dbReference>
<dbReference type="PANTHER" id="PTHR46825:SF9">
    <property type="entry name" value="BETA-LACTAMASE-RELATED DOMAIN-CONTAINING PROTEIN"/>
    <property type="match status" value="1"/>
</dbReference>
<dbReference type="AlphaFoldDB" id="A0A383R5K6"/>
<name>A0A383R5K6_PAEAL</name>
<dbReference type="RefSeq" id="WP_138184388.1">
    <property type="nucleotide sequence ID" value="NZ_LS992241.1"/>
</dbReference>
<organism evidence="2 3">
    <name type="scientific">Paenibacillus alvei</name>
    <name type="common">Bacillus alvei</name>
    <dbReference type="NCBI Taxonomy" id="44250"/>
    <lineage>
        <taxon>Bacteria</taxon>
        <taxon>Bacillati</taxon>
        <taxon>Bacillota</taxon>
        <taxon>Bacilli</taxon>
        <taxon>Bacillales</taxon>
        <taxon>Paenibacillaceae</taxon>
        <taxon>Paenibacillus</taxon>
    </lineage>
</organism>